<evidence type="ECO:0000259" key="4">
    <source>
        <dbReference type="PROSITE" id="PS51898"/>
    </source>
</evidence>
<sequence>MTLSYFFGQCVGTVRNTINRLRPADNDRDVIAAFERFITKAPYRYRNGHPVSVKTIQHYRHALAYLRAFVADKGIAHLTFDALNRDFYEQYVTFAYHKHLRLNTIGNHIKTFKVLVRSQPQHVQELAWEFMRCESLREETDAVVLTEEELRLIASFPLPSLLLRRVRDLYILMCWTGVRYSDLSQLTRDNIVTDANGDAYFSFRAAKNGRKSMVRILPEVDAVLQKYDGGRSLPRVPSNTRFNLRLDAMLELMAATPQLASLNDPITRTFTALRPNGTIGYVRETLPRWKLTRCHTARRTFATNMRLRGNDRDVICAATGHRTEAALSRYIKDTLLDRASRLH</sequence>
<evidence type="ECO:0000313" key="5">
    <source>
        <dbReference type="EMBL" id="HJE38413.1"/>
    </source>
</evidence>
<dbReference type="PANTHER" id="PTHR30349">
    <property type="entry name" value="PHAGE INTEGRASE-RELATED"/>
    <property type="match status" value="1"/>
</dbReference>
<protein>
    <submittedName>
        <fullName evidence="5">Site-specific integrase</fullName>
    </submittedName>
</protein>
<keyword evidence="2" id="KW-0238">DNA-binding</keyword>
<dbReference type="InterPro" id="IPR011010">
    <property type="entry name" value="DNA_brk_join_enz"/>
</dbReference>
<dbReference type="InterPro" id="IPR025269">
    <property type="entry name" value="SAM-like_dom"/>
</dbReference>
<organism evidence="5 6">
    <name type="scientific">Candidatus Amulumruptor caecigallinarius</name>
    <dbReference type="NCBI Taxonomy" id="2109911"/>
    <lineage>
        <taxon>Bacteria</taxon>
        <taxon>Pseudomonadati</taxon>
        <taxon>Bacteroidota</taxon>
        <taxon>Bacteroidia</taxon>
        <taxon>Bacteroidales</taxon>
        <taxon>Muribaculaceae</taxon>
        <taxon>Candidatus Amulumruptor</taxon>
    </lineage>
</organism>
<comment type="caution">
    <text evidence="5">The sequence shown here is derived from an EMBL/GenBank/DDBJ whole genome shotgun (WGS) entry which is preliminary data.</text>
</comment>
<dbReference type="InterPro" id="IPR010998">
    <property type="entry name" value="Integrase_recombinase_N"/>
</dbReference>
<dbReference type="Proteomes" id="UP000711407">
    <property type="component" value="Unassembled WGS sequence"/>
</dbReference>
<dbReference type="PROSITE" id="PS51898">
    <property type="entry name" value="TYR_RECOMBINASE"/>
    <property type="match status" value="1"/>
</dbReference>
<dbReference type="Pfam" id="PF13102">
    <property type="entry name" value="Phage_int_SAM_5"/>
    <property type="match status" value="1"/>
</dbReference>
<evidence type="ECO:0000313" key="6">
    <source>
        <dbReference type="Proteomes" id="UP000711407"/>
    </source>
</evidence>
<evidence type="ECO:0000256" key="3">
    <source>
        <dbReference type="ARBA" id="ARBA00023172"/>
    </source>
</evidence>
<dbReference type="InterPro" id="IPR002104">
    <property type="entry name" value="Integrase_catalytic"/>
</dbReference>
<dbReference type="GO" id="GO:0003677">
    <property type="term" value="F:DNA binding"/>
    <property type="evidence" value="ECO:0007669"/>
    <property type="project" value="UniProtKB-KW"/>
</dbReference>
<dbReference type="GO" id="GO:0015074">
    <property type="term" value="P:DNA integration"/>
    <property type="evidence" value="ECO:0007669"/>
    <property type="project" value="InterPro"/>
</dbReference>
<dbReference type="Gene3D" id="1.10.443.10">
    <property type="entry name" value="Intergrase catalytic core"/>
    <property type="match status" value="1"/>
</dbReference>
<gene>
    <name evidence="5" type="ORF">K8V47_01425</name>
</gene>
<keyword evidence="3" id="KW-0233">DNA recombination</keyword>
<dbReference type="EMBL" id="DYXT01000011">
    <property type="protein sequence ID" value="HJE38413.1"/>
    <property type="molecule type" value="Genomic_DNA"/>
</dbReference>
<accession>A0A921JHL9</accession>
<dbReference type="GO" id="GO:0006310">
    <property type="term" value="P:DNA recombination"/>
    <property type="evidence" value="ECO:0007669"/>
    <property type="project" value="UniProtKB-KW"/>
</dbReference>
<evidence type="ECO:0000256" key="2">
    <source>
        <dbReference type="ARBA" id="ARBA00023125"/>
    </source>
</evidence>
<dbReference type="InterPro" id="IPR013762">
    <property type="entry name" value="Integrase-like_cat_sf"/>
</dbReference>
<reference evidence="5" key="1">
    <citation type="journal article" date="2021" name="PeerJ">
        <title>Extensive microbial diversity within the chicken gut microbiome revealed by metagenomics and culture.</title>
        <authorList>
            <person name="Gilroy R."/>
            <person name="Ravi A."/>
            <person name="Getino M."/>
            <person name="Pursley I."/>
            <person name="Horton D.L."/>
            <person name="Alikhan N.F."/>
            <person name="Baker D."/>
            <person name="Gharbi K."/>
            <person name="Hall N."/>
            <person name="Watson M."/>
            <person name="Adriaenssens E.M."/>
            <person name="Foster-Nyarko E."/>
            <person name="Jarju S."/>
            <person name="Secka A."/>
            <person name="Antonio M."/>
            <person name="Oren A."/>
            <person name="Chaudhuri R.R."/>
            <person name="La Ragione R."/>
            <person name="Hildebrand F."/>
            <person name="Pallen M.J."/>
        </authorList>
    </citation>
    <scope>NUCLEOTIDE SEQUENCE</scope>
    <source>
        <strain evidence="5">4100</strain>
    </source>
</reference>
<comment type="similarity">
    <text evidence="1">Belongs to the 'phage' integrase family.</text>
</comment>
<feature type="domain" description="Tyr recombinase" evidence="4">
    <location>
        <begin position="138"/>
        <end position="343"/>
    </location>
</feature>
<dbReference type="SUPFAM" id="SSF56349">
    <property type="entry name" value="DNA breaking-rejoining enzymes"/>
    <property type="match status" value="1"/>
</dbReference>
<reference evidence="5" key="2">
    <citation type="submission" date="2021-09" db="EMBL/GenBank/DDBJ databases">
        <authorList>
            <person name="Gilroy R."/>
        </authorList>
    </citation>
    <scope>NUCLEOTIDE SEQUENCE</scope>
    <source>
        <strain evidence="5">4100</strain>
    </source>
</reference>
<dbReference type="InterPro" id="IPR050090">
    <property type="entry name" value="Tyrosine_recombinase_XerCD"/>
</dbReference>
<dbReference type="Gene3D" id="1.10.150.130">
    <property type="match status" value="1"/>
</dbReference>
<name>A0A921JHL9_9BACT</name>
<proteinExistence type="inferred from homology"/>
<evidence type="ECO:0000256" key="1">
    <source>
        <dbReference type="ARBA" id="ARBA00008857"/>
    </source>
</evidence>
<dbReference type="AlphaFoldDB" id="A0A921JHL9"/>
<dbReference type="PANTHER" id="PTHR30349:SF64">
    <property type="entry name" value="PROPHAGE INTEGRASE INTD-RELATED"/>
    <property type="match status" value="1"/>
</dbReference>